<protein>
    <recommendedName>
        <fullName evidence="19 22">D-alanine--D-alanine ligase</fullName>
        <ecNumber evidence="6 22">6.3.2.4</ecNumber>
    </recommendedName>
    <alternativeName>
        <fullName evidence="21 22">D-Ala-D-Ala ligase</fullName>
    </alternativeName>
    <alternativeName>
        <fullName evidence="20 22">D-alanylalanine synthetase</fullName>
    </alternativeName>
</protein>
<comment type="function">
    <text evidence="2 22">Cell wall formation.</text>
</comment>
<evidence type="ECO:0000256" key="8">
    <source>
        <dbReference type="ARBA" id="ARBA00022598"/>
    </source>
</evidence>
<sequence length="377" mass="39911">MTTDSPATTAPIRVAILFGGRSSEHAVSCVTAAGVLGAIDRTKYDVVPIGIAKNGQWVLAGDEIEGWSLKSGALPEVIAGDQTVSLAHLGGGHQLVVSEASAVPQELGSVDVVFPLLHGPWGEDGTLQGLLELSDTRYVGAGVLASAIGMDKHYMKVVFEAAGLTVGPYVAVTDREWTVDPDKVRGRVAALGFPVFVKPARAGSSMGISKVDSLGELDAAIAEAREHDLKLVIEAGIVGREIEIAVLEGRGSDAPRVSLPGEIAMVDNEHAFYDFEAKYVQGNAVNLSCPADMPEADIVRVREQAAQAFDAVGAEGLSRVDFFYTEAGELIINEINTMPGFTPSSMYPQMWQATGLGYPELIDELLQLALNRKVGLR</sequence>
<keyword evidence="10 24" id="KW-0547">Nucleotide-binding</keyword>
<evidence type="ECO:0000256" key="4">
    <source>
        <dbReference type="ARBA" id="ARBA00004752"/>
    </source>
</evidence>
<evidence type="ECO:0000259" key="27">
    <source>
        <dbReference type="PROSITE" id="PS50975"/>
    </source>
</evidence>
<evidence type="ECO:0000256" key="14">
    <source>
        <dbReference type="ARBA" id="ARBA00022984"/>
    </source>
</evidence>
<evidence type="ECO:0000256" key="16">
    <source>
        <dbReference type="ARBA" id="ARBA00023316"/>
    </source>
</evidence>
<dbReference type="UniPathway" id="UPA00219"/>
<comment type="pathway">
    <text evidence="4 22">Cell wall biogenesis; peptidoglycan biosynthesis.</text>
</comment>
<dbReference type="InterPro" id="IPR000291">
    <property type="entry name" value="D-Ala_lig_Van_CS"/>
</dbReference>
<feature type="binding site" evidence="25">
    <location>
        <position position="334"/>
    </location>
    <ligand>
        <name>Mg(2+)</name>
        <dbReference type="ChEBI" id="CHEBI:18420"/>
        <label>1</label>
    </ligand>
</feature>
<feature type="binding site" evidence="25">
    <location>
        <position position="334"/>
    </location>
    <ligand>
        <name>Mg(2+)</name>
        <dbReference type="ChEBI" id="CHEBI:18420"/>
        <label>2</label>
    </ligand>
</feature>
<evidence type="ECO:0000256" key="24">
    <source>
        <dbReference type="PIRSR" id="PIRSR039102-2"/>
    </source>
</evidence>
<comment type="cofactor">
    <cofactor evidence="1">
        <name>Mn(2+)</name>
        <dbReference type="ChEBI" id="CHEBI:29035"/>
    </cofactor>
</comment>
<dbReference type="PROSITE" id="PS50975">
    <property type="entry name" value="ATP_GRASP"/>
    <property type="match status" value="1"/>
</dbReference>
<evidence type="ECO:0000256" key="22">
    <source>
        <dbReference type="HAMAP-Rule" id="MF_00047"/>
    </source>
</evidence>
<feature type="active site" evidence="23">
    <location>
        <position position="204"/>
    </location>
</feature>
<evidence type="ECO:0000256" key="19">
    <source>
        <dbReference type="ARBA" id="ARBA00068427"/>
    </source>
</evidence>
<dbReference type="GO" id="GO:0071555">
    <property type="term" value="P:cell wall organization"/>
    <property type="evidence" value="ECO:0007669"/>
    <property type="project" value="UniProtKB-KW"/>
</dbReference>
<evidence type="ECO:0000256" key="23">
    <source>
        <dbReference type="PIRSR" id="PIRSR039102-1"/>
    </source>
</evidence>
<dbReference type="InterPro" id="IPR011095">
    <property type="entry name" value="Dala_Dala_lig_C"/>
</dbReference>
<name>A0A1H5FA33_9MICC</name>
<feature type="active site" evidence="23">
    <location>
        <position position="24"/>
    </location>
</feature>
<evidence type="ECO:0000256" key="11">
    <source>
        <dbReference type="ARBA" id="ARBA00022840"/>
    </source>
</evidence>
<keyword evidence="9 25" id="KW-0479">Metal-binding</keyword>
<feature type="binding site" evidence="24">
    <location>
        <begin position="204"/>
        <end position="205"/>
    </location>
    <ligand>
        <name>ATP</name>
        <dbReference type="ChEBI" id="CHEBI:30616"/>
    </ligand>
</feature>
<dbReference type="SUPFAM" id="SSF56059">
    <property type="entry name" value="Glutathione synthetase ATP-binding domain-like"/>
    <property type="match status" value="1"/>
</dbReference>
<evidence type="ECO:0000256" key="9">
    <source>
        <dbReference type="ARBA" id="ARBA00022723"/>
    </source>
</evidence>
<reference evidence="28 29" key="1">
    <citation type="submission" date="2016-10" db="EMBL/GenBank/DDBJ databases">
        <authorList>
            <person name="de Groot N.N."/>
        </authorList>
    </citation>
    <scope>NUCLEOTIDE SEQUENCE [LARGE SCALE GENOMIC DNA]</scope>
    <source>
        <strain evidence="28 29">DSM 22274</strain>
    </source>
</reference>
<comment type="similarity">
    <text evidence="5 22">Belongs to the D-alanine--D-alanine ligase family.</text>
</comment>
<dbReference type="PIRSF" id="PIRSF039102">
    <property type="entry name" value="Ddl/VanB"/>
    <property type="match status" value="1"/>
</dbReference>
<evidence type="ECO:0000256" key="15">
    <source>
        <dbReference type="ARBA" id="ARBA00023211"/>
    </source>
</evidence>
<evidence type="ECO:0000256" key="7">
    <source>
        <dbReference type="ARBA" id="ARBA00022490"/>
    </source>
</evidence>
<comment type="catalytic activity">
    <reaction evidence="17 22">
        <text>2 D-alanine + ATP = D-alanyl-D-alanine + ADP + phosphate + H(+)</text>
        <dbReference type="Rhea" id="RHEA:11224"/>
        <dbReference type="ChEBI" id="CHEBI:15378"/>
        <dbReference type="ChEBI" id="CHEBI:30616"/>
        <dbReference type="ChEBI" id="CHEBI:43474"/>
        <dbReference type="ChEBI" id="CHEBI:57416"/>
        <dbReference type="ChEBI" id="CHEBI:57822"/>
        <dbReference type="ChEBI" id="CHEBI:456216"/>
        <dbReference type="EC" id="6.3.2.4"/>
    </reaction>
</comment>
<dbReference type="NCBIfam" id="NF002528">
    <property type="entry name" value="PRK01966.1-4"/>
    <property type="match status" value="1"/>
</dbReference>
<dbReference type="PROSITE" id="PS00843">
    <property type="entry name" value="DALA_DALA_LIGASE_1"/>
    <property type="match status" value="1"/>
</dbReference>
<evidence type="ECO:0000256" key="2">
    <source>
        <dbReference type="ARBA" id="ARBA00003921"/>
    </source>
</evidence>
<feature type="domain" description="ATP-grasp" evidence="27">
    <location>
        <begin position="156"/>
        <end position="367"/>
    </location>
</feature>
<keyword evidence="15 25" id="KW-0464">Manganese</keyword>
<feature type="binding site" evidence="24">
    <location>
        <begin position="234"/>
        <end position="241"/>
    </location>
    <ligand>
        <name>ATP</name>
        <dbReference type="ChEBI" id="CHEBI:30616"/>
    </ligand>
</feature>
<dbReference type="RefSeq" id="WP_074710197.1">
    <property type="nucleotide sequence ID" value="NZ_FNTV01000001.1"/>
</dbReference>
<accession>A0A1H5FA33</accession>
<dbReference type="InterPro" id="IPR013815">
    <property type="entry name" value="ATP_grasp_subdomain_1"/>
</dbReference>
<feature type="active site" evidence="23">
    <location>
        <position position="345"/>
    </location>
</feature>
<feature type="binding site" evidence="24">
    <location>
        <begin position="333"/>
        <end position="334"/>
    </location>
    <ligand>
        <name>ATP</name>
        <dbReference type="ChEBI" id="CHEBI:30616"/>
    </ligand>
</feature>
<evidence type="ECO:0000256" key="3">
    <source>
        <dbReference type="ARBA" id="ARBA00004496"/>
    </source>
</evidence>
<comment type="cofactor">
    <cofactor evidence="25">
        <name>Mg(2+)</name>
        <dbReference type="ChEBI" id="CHEBI:18420"/>
    </cofactor>
    <cofactor evidence="25">
        <name>Mn(2+)</name>
        <dbReference type="ChEBI" id="CHEBI:29035"/>
    </cofactor>
    <text evidence="25">Binds 2 magnesium or manganese ions per subunit.</text>
</comment>
<evidence type="ECO:0000313" key="29">
    <source>
        <dbReference type="Proteomes" id="UP000182725"/>
    </source>
</evidence>
<keyword evidence="8 22" id="KW-0436">Ligase</keyword>
<dbReference type="InterPro" id="IPR011761">
    <property type="entry name" value="ATP-grasp"/>
</dbReference>
<feature type="binding site" evidence="24">
    <location>
        <begin position="196"/>
        <end position="198"/>
    </location>
    <ligand>
        <name>ATP</name>
        <dbReference type="ChEBI" id="CHEBI:30616"/>
    </ligand>
</feature>
<dbReference type="GO" id="GO:0008360">
    <property type="term" value="P:regulation of cell shape"/>
    <property type="evidence" value="ECO:0007669"/>
    <property type="project" value="UniProtKB-KW"/>
</dbReference>
<organism evidence="28 29">
    <name type="scientific">Arthrobacter alpinus</name>
    <dbReference type="NCBI Taxonomy" id="656366"/>
    <lineage>
        <taxon>Bacteria</taxon>
        <taxon>Bacillati</taxon>
        <taxon>Actinomycetota</taxon>
        <taxon>Actinomycetes</taxon>
        <taxon>Micrococcales</taxon>
        <taxon>Micrococcaceae</taxon>
        <taxon>Arthrobacter</taxon>
    </lineage>
</organism>
<feature type="binding site" evidence="25">
    <location>
        <position position="321"/>
    </location>
    <ligand>
        <name>Mg(2+)</name>
        <dbReference type="ChEBI" id="CHEBI:18420"/>
        <label>1</label>
    </ligand>
</feature>
<gene>
    <name evidence="22" type="primary">ddl</name>
    <name evidence="28" type="ORF">SAMN04489740_0457</name>
</gene>
<dbReference type="Gene3D" id="3.30.1490.20">
    <property type="entry name" value="ATP-grasp fold, A domain"/>
    <property type="match status" value="1"/>
</dbReference>
<dbReference type="GO" id="GO:0005829">
    <property type="term" value="C:cytosol"/>
    <property type="evidence" value="ECO:0007669"/>
    <property type="project" value="TreeGrafter"/>
</dbReference>
<evidence type="ECO:0000256" key="1">
    <source>
        <dbReference type="ARBA" id="ARBA00001936"/>
    </source>
</evidence>
<feature type="binding site" evidence="24">
    <location>
        <position position="152"/>
    </location>
    <ligand>
        <name>ATP</name>
        <dbReference type="ChEBI" id="CHEBI:30616"/>
    </ligand>
</feature>
<dbReference type="SUPFAM" id="SSF52440">
    <property type="entry name" value="PreATP-grasp domain"/>
    <property type="match status" value="1"/>
</dbReference>
<dbReference type="Proteomes" id="UP000182725">
    <property type="component" value="Unassembled WGS sequence"/>
</dbReference>
<dbReference type="PROSITE" id="PS00844">
    <property type="entry name" value="DALA_DALA_LIGASE_2"/>
    <property type="match status" value="1"/>
</dbReference>
<evidence type="ECO:0000256" key="5">
    <source>
        <dbReference type="ARBA" id="ARBA00010871"/>
    </source>
</evidence>
<dbReference type="Pfam" id="PF01820">
    <property type="entry name" value="Dala_Dala_lig_N"/>
    <property type="match status" value="1"/>
</dbReference>
<evidence type="ECO:0000256" key="12">
    <source>
        <dbReference type="ARBA" id="ARBA00022842"/>
    </source>
</evidence>
<dbReference type="GO" id="GO:0008716">
    <property type="term" value="F:D-alanine-D-alanine ligase activity"/>
    <property type="evidence" value="ECO:0007669"/>
    <property type="project" value="UniProtKB-UniRule"/>
</dbReference>
<comment type="pathway">
    <text evidence="18">Glycan biosynthesis.</text>
</comment>
<dbReference type="InterPro" id="IPR016185">
    <property type="entry name" value="PreATP-grasp_dom_sf"/>
</dbReference>
<evidence type="ECO:0000256" key="21">
    <source>
        <dbReference type="ARBA" id="ARBA00077154"/>
    </source>
</evidence>
<keyword evidence="14 22" id="KW-0573">Peptidoglycan synthesis</keyword>
<keyword evidence="13 22" id="KW-0133">Cell shape</keyword>
<keyword evidence="7 22" id="KW-0963">Cytoplasm</keyword>
<proteinExistence type="inferred from homology"/>
<feature type="binding site" evidence="25">
    <location>
        <position position="336"/>
    </location>
    <ligand>
        <name>Mg(2+)</name>
        <dbReference type="ChEBI" id="CHEBI:18420"/>
        <label>2</label>
    </ligand>
</feature>
<evidence type="ECO:0000256" key="10">
    <source>
        <dbReference type="ARBA" id="ARBA00022741"/>
    </source>
</evidence>
<evidence type="ECO:0000256" key="26">
    <source>
        <dbReference type="PROSITE-ProRule" id="PRU00409"/>
    </source>
</evidence>
<dbReference type="AlphaFoldDB" id="A0A1H5FA33"/>
<dbReference type="InterPro" id="IPR005905">
    <property type="entry name" value="D_ala_D_ala"/>
</dbReference>
<dbReference type="Pfam" id="PF07478">
    <property type="entry name" value="Dala_Dala_lig_C"/>
    <property type="match status" value="1"/>
</dbReference>
<comment type="subcellular location">
    <subcellularLocation>
        <location evidence="3 22">Cytoplasm</location>
    </subcellularLocation>
</comment>
<evidence type="ECO:0000256" key="13">
    <source>
        <dbReference type="ARBA" id="ARBA00022960"/>
    </source>
</evidence>
<dbReference type="InterPro" id="IPR011127">
    <property type="entry name" value="Dala_Dala_lig_N"/>
</dbReference>
<dbReference type="Gene3D" id="3.30.470.20">
    <property type="entry name" value="ATP-grasp fold, B domain"/>
    <property type="match status" value="1"/>
</dbReference>
<keyword evidence="11 26" id="KW-0067">ATP-binding</keyword>
<evidence type="ECO:0000256" key="18">
    <source>
        <dbReference type="ARBA" id="ARBA00060592"/>
    </source>
</evidence>
<dbReference type="HAMAP" id="MF_00047">
    <property type="entry name" value="Dala_Dala_lig"/>
    <property type="match status" value="1"/>
</dbReference>
<dbReference type="FunFam" id="3.30.1490.20:FF:000007">
    <property type="entry name" value="D-alanine--D-alanine ligase"/>
    <property type="match status" value="1"/>
</dbReference>
<dbReference type="Gene3D" id="3.40.50.20">
    <property type="match status" value="1"/>
</dbReference>
<dbReference type="PANTHER" id="PTHR23132:SF25">
    <property type="entry name" value="D-ALANINE--D-ALANINE LIGASE A"/>
    <property type="match status" value="1"/>
</dbReference>
<keyword evidence="16 22" id="KW-0961">Cell wall biogenesis/degradation</keyword>
<dbReference type="GO" id="GO:0046872">
    <property type="term" value="F:metal ion binding"/>
    <property type="evidence" value="ECO:0007669"/>
    <property type="project" value="UniProtKB-KW"/>
</dbReference>
<dbReference type="GO" id="GO:0005524">
    <property type="term" value="F:ATP binding"/>
    <property type="evidence" value="ECO:0007669"/>
    <property type="project" value="UniProtKB-UniRule"/>
</dbReference>
<evidence type="ECO:0000256" key="17">
    <source>
        <dbReference type="ARBA" id="ARBA00047614"/>
    </source>
</evidence>
<dbReference type="NCBIfam" id="TIGR01205">
    <property type="entry name" value="D_ala_D_alaTIGR"/>
    <property type="match status" value="1"/>
</dbReference>
<dbReference type="FunFam" id="3.30.470.20:FF:000008">
    <property type="entry name" value="D-alanine--D-alanine ligase"/>
    <property type="match status" value="1"/>
</dbReference>
<dbReference type="PANTHER" id="PTHR23132">
    <property type="entry name" value="D-ALANINE--D-ALANINE LIGASE"/>
    <property type="match status" value="1"/>
</dbReference>
<evidence type="ECO:0000313" key="28">
    <source>
        <dbReference type="EMBL" id="SEE00084.1"/>
    </source>
</evidence>
<keyword evidence="12 25" id="KW-0460">Magnesium</keyword>
<evidence type="ECO:0000256" key="20">
    <source>
        <dbReference type="ARBA" id="ARBA00076288"/>
    </source>
</evidence>
<dbReference type="GO" id="GO:0009252">
    <property type="term" value="P:peptidoglycan biosynthetic process"/>
    <property type="evidence" value="ECO:0007669"/>
    <property type="project" value="UniProtKB-UniRule"/>
</dbReference>
<dbReference type="EC" id="6.3.2.4" evidence="6 22"/>
<dbReference type="EMBL" id="FNTV01000001">
    <property type="protein sequence ID" value="SEE00084.1"/>
    <property type="molecule type" value="Genomic_DNA"/>
</dbReference>
<evidence type="ECO:0000256" key="25">
    <source>
        <dbReference type="PIRSR" id="PIRSR039102-3"/>
    </source>
</evidence>
<evidence type="ECO:0000256" key="6">
    <source>
        <dbReference type="ARBA" id="ARBA00012216"/>
    </source>
</evidence>